<dbReference type="Proteomes" id="UP000005332">
    <property type="component" value="Unassembled WGS sequence"/>
</dbReference>
<keyword evidence="3" id="KW-0762">Sugar transport</keyword>
<keyword evidence="7" id="KW-1185">Reference proteome</keyword>
<gene>
    <name evidence="6" type="primary">malE</name>
    <name evidence="6" type="ORF">HMPREF9153_0178</name>
</gene>
<dbReference type="PRINTS" id="PR00181">
    <property type="entry name" value="MALTOSEBP"/>
</dbReference>
<evidence type="ECO:0000313" key="7">
    <source>
        <dbReference type="Proteomes" id="UP000005332"/>
    </source>
</evidence>
<dbReference type="InterPro" id="IPR006311">
    <property type="entry name" value="TAT_signal"/>
</dbReference>
<dbReference type="GO" id="GO:0055052">
    <property type="term" value="C:ATP-binding cassette (ABC) transporter complex, substrate-binding subunit-containing"/>
    <property type="evidence" value="ECO:0007669"/>
    <property type="project" value="TreeGrafter"/>
</dbReference>
<organism evidence="6 7">
    <name type="scientific">Cutibacterium avidum ATCC 25577</name>
    <dbReference type="NCBI Taxonomy" id="997355"/>
    <lineage>
        <taxon>Bacteria</taxon>
        <taxon>Bacillati</taxon>
        <taxon>Actinomycetota</taxon>
        <taxon>Actinomycetes</taxon>
        <taxon>Propionibacteriales</taxon>
        <taxon>Propionibacteriaceae</taxon>
        <taxon>Cutibacterium</taxon>
    </lineage>
</organism>
<evidence type="ECO:0000256" key="1">
    <source>
        <dbReference type="ARBA" id="ARBA00008520"/>
    </source>
</evidence>
<evidence type="ECO:0000256" key="5">
    <source>
        <dbReference type="SAM" id="SignalP"/>
    </source>
</evidence>
<keyword evidence="2" id="KW-0813">Transport</keyword>
<dbReference type="Gene3D" id="3.40.190.10">
    <property type="entry name" value="Periplasmic binding protein-like II"/>
    <property type="match status" value="2"/>
</dbReference>
<proteinExistence type="inferred from homology"/>
<name>G4CUH2_9ACTN</name>
<sequence>MSNISRRSMLLGSLGVTAVGVLSACGANDDSAEKSSPSAAGKSSPAAAAGSILVWTDANREPVIRKVAEQFKNDTGVTVNLAVKDFAKIPDDFITQVPTGKGPDAAIAAHDGTGRMVQNGVVAPLELGDTSAYQDVAIQAFTVNGKIYGVPYATENIALVRNTKFVKDAPKTFDEMIEMGKKSGAKYPFLVGLDPKQADPYHLYPFQASFGAPVFELKDNGFDASKVTMGGANGEKFAAWLAEQGKAKNLNLNISQDISKDLFGKGQAAFILTGPWSLDGFKKAGIKYDISEVPSAGDQPATPFVGVQGFWMSAKTKNAVATQKFLVEYVGNPDVQAELFKVGNRPPANMQAFERANADKDVAAFGTVGQKAVPMPNVPAMGSVWADWGVAEAQIISGKASDSKATWDKAVKSINDKIKKG</sequence>
<dbReference type="PANTHER" id="PTHR30061">
    <property type="entry name" value="MALTOSE-BINDING PERIPLASMIC PROTEIN"/>
    <property type="match status" value="1"/>
</dbReference>
<evidence type="ECO:0000256" key="3">
    <source>
        <dbReference type="ARBA" id="ARBA00022597"/>
    </source>
</evidence>
<comment type="caution">
    <text evidence="6">The sequence shown here is derived from an EMBL/GenBank/DDBJ whole genome shotgun (WGS) entry which is preliminary data.</text>
</comment>
<dbReference type="GO" id="GO:0015144">
    <property type="term" value="F:carbohydrate transmembrane transporter activity"/>
    <property type="evidence" value="ECO:0007669"/>
    <property type="project" value="InterPro"/>
</dbReference>
<dbReference type="PROSITE" id="PS51318">
    <property type="entry name" value="TAT"/>
    <property type="match status" value="1"/>
</dbReference>
<dbReference type="GO" id="GO:0015768">
    <property type="term" value="P:maltose transport"/>
    <property type="evidence" value="ECO:0007669"/>
    <property type="project" value="TreeGrafter"/>
</dbReference>
<reference evidence="6 7" key="1">
    <citation type="submission" date="2011-06" db="EMBL/GenBank/DDBJ databases">
        <authorList>
            <person name="Muzny D."/>
            <person name="Qin X."/>
            <person name="Deng J."/>
            <person name="Jiang H."/>
            <person name="Liu Y."/>
            <person name="Qu J."/>
            <person name="Song X.-Z."/>
            <person name="Zhang L."/>
            <person name="Thornton R."/>
            <person name="Coyle M."/>
            <person name="Francisco L."/>
            <person name="Jackson L."/>
            <person name="Javaid M."/>
            <person name="Korchina V."/>
            <person name="Kovar C."/>
            <person name="Mata R."/>
            <person name="Mathew T."/>
            <person name="Ngo R."/>
            <person name="Nguyen L."/>
            <person name="Nguyen N."/>
            <person name="Okwuonu G."/>
            <person name="Ongeri F."/>
            <person name="Pham C."/>
            <person name="Simmons D."/>
            <person name="Wilczek-Boney K."/>
            <person name="Hale W."/>
            <person name="Jakkamsetti A."/>
            <person name="Pham P."/>
            <person name="Ruth R."/>
            <person name="San Lucas F."/>
            <person name="Warren J."/>
            <person name="Zhang J."/>
            <person name="Zhao Z."/>
            <person name="Zhou C."/>
            <person name="Zhu D."/>
            <person name="Lee S."/>
            <person name="Bess C."/>
            <person name="Blankenburg K."/>
            <person name="Forbes L."/>
            <person name="Fu Q."/>
            <person name="Gubbala S."/>
            <person name="Hirani K."/>
            <person name="Jayaseelan J.C."/>
            <person name="Lara F."/>
            <person name="Munidasa M."/>
            <person name="Palculict T."/>
            <person name="Patil S."/>
            <person name="Pu L.-L."/>
            <person name="Saada N."/>
            <person name="Tang L."/>
            <person name="Weissenberger G."/>
            <person name="Zhu Y."/>
            <person name="Hemphill L."/>
            <person name="Shang Y."/>
            <person name="Youmans B."/>
            <person name="Ayvaz T."/>
            <person name="Ross M."/>
            <person name="Santibanez J."/>
            <person name="Aqrawi P."/>
            <person name="Gross S."/>
            <person name="Joshi V."/>
            <person name="Fowler G."/>
            <person name="Nazareth L."/>
            <person name="Reid J."/>
            <person name="Worley K."/>
            <person name="Petrosino J."/>
            <person name="Highlander S."/>
            <person name="Gibbs R."/>
        </authorList>
    </citation>
    <scope>NUCLEOTIDE SEQUENCE [LARGE SCALE GENOMIC DNA]</scope>
    <source>
        <strain evidence="6 7">ATCC 25577</strain>
    </source>
</reference>
<evidence type="ECO:0000256" key="4">
    <source>
        <dbReference type="ARBA" id="ARBA00022729"/>
    </source>
</evidence>
<comment type="similarity">
    <text evidence="1">Belongs to the bacterial solute-binding protein 1 family.</text>
</comment>
<feature type="signal peptide" evidence="5">
    <location>
        <begin position="1"/>
        <end position="18"/>
    </location>
</feature>
<accession>G4CUH2</accession>
<dbReference type="PATRIC" id="fig|997355.3.peg.178"/>
<dbReference type="InterPro" id="IPR006060">
    <property type="entry name" value="Maltose/Cyclodextrin-bd"/>
</dbReference>
<dbReference type="HOGENOM" id="CLU_031285_17_0_11"/>
<evidence type="ECO:0000256" key="2">
    <source>
        <dbReference type="ARBA" id="ARBA00022448"/>
    </source>
</evidence>
<feature type="chain" id="PRO_5039646645" evidence="5">
    <location>
        <begin position="19"/>
        <end position="421"/>
    </location>
</feature>
<dbReference type="EMBL" id="AGBA01000003">
    <property type="protein sequence ID" value="EGY79113.1"/>
    <property type="molecule type" value="Genomic_DNA"/>
</dbReference>
<dbReference type="InterPro" id="IPR006059">
    <property type="entry name" value="SBP"/>
</dbReference>
<dbReference type="PROSITE" id="PS51257">
    <property type="entry name" value="PROKAR_LIPOPROTEIN"/>
    <property type="match status" value="1"/>
</dbReference>
<dbReference type="AlphaFoldDB" id="G4CUH2"/>
<protein>
    <submittedName>
        <fullName evidence="6">Maltose ABC superfamily ATP binding cassette transporter, maltose-binding protein</fullName>
    </submittedName>
</protein>
<dbReference type="Pfam" id="PF13416">
    <property type="entry name" value="SBP_bac_8"/>
    <property type="match status" value="1"/>
</dbReference>
<dbReference type="GO" id="GO:0042956">
    <property type="term" value="P:maltodextrin transmembrane transport"/>
    <property type="evidence" value="ECO:0007669"/>
    <property type="project" value="TreeGrafter"/>
</dbReference>
<dbReference type="GO" id="GO:1901982">
    <property type="term" value="F:maltose binding"/>
    <property type="evidence" value="ECO:0007669"/>
    <property type="project" value="TreeGrafter"/>
</dbReference>
<keyword evidence="4 5" id="KW-0732">Signal</keyword>
<dbReference type="PANTHER" id="PTHR30061:SF50">
    <property type="entry name" value="MALTOSE_MALTODEXTRIN-BINDING PERIPLASMIC PROTEIN"/>
    <property type="match status" value="1"/>
</dbReference>
<dbReference type="CDD" id="cd13586">
    <property type="entry name" value="PBP2_Maltose_binding_like"/>
    <property type="match status" value="1"/>
</dbReference>
<evidence type="ECO:0000313" key="6">
    <source>
        <dbReference type="EMBL" id="EGY79113.1"/>
    </source>
</evidence>
<dbReference type="SUPFAM" id="SSF53850">
    <property type="entry name" value="Periplasmic binding protein-like II"/>
    <property type="match status" value="1"/>
</dbReference>